<dbReference type="GO" id="GO:0003924">
    <property type="term" value="F:GTPase activity"/>
    <property type="evidence" value="ECO:0007669"/>
    <property type="project" value="UniProtKB-UniRule"/>
</dbReference>
<evidence type="ECO:0000256" key="1">
    <source>
        <dbReference type="ARBA" id="ARBA00007921"/>
    </source>
</evidence>
<keyword evidence="4 6" id="KW-0694">RNA-binding</keyword>
<dbReference type="InterPro" id="IPR005225">
    <property type="entry name" value="Small_GTP-bd"/>
</dbReference>
<feature type="region of interest" description="G1" evidence="7">
    <location>
        <begin position="27"/>
        <end position="34"/>
    </location>
</feature>
<name>A0A261EX80_9BIFI</name>
<dbReference type="InterPro" id="IPR027417">
    <property type="entry name" value="P-loop_NTPase"/>
</dbReference>
<dbReference type="GO" id="GO:0005525">
    <property type="term" value="F:GTP binding"/>
    <property type="evidence" value="ECO:0007669"/>
    <property type="project" value="UniProtKB-UniRule"/>
</dbReference>
<dbReference type="InterPro" id="IPR006073">
    <property type="entry name" value="GTP-bd"/>
</dbReference>
<dbReference type="Proteomes" id="UP000216725">
    <property type="component" value="Unassembled WGS sequence"/>
</dbReference>
<evidence type="ECO:0000313" key="11">
    <source>
        <dbReference type="Proteomes" id="UP000216725"/>
    </source>
</evidence>
<dbReference type="CDD" id="cd04163">
    <property type="entry name" value="Era"/>
    <property type="match status" value="1"/>
</dbReference>
<evidence type="ECO:0000256" key="8">
    <source>
        <dbReference type="SAM" id="MobiDB-lite"/>
    </source>
</evidence>
<feature type="binding site" evidence="6">
    <location>
        <begin position="74"/>
        <end position="78"/>
    </location>
    <ligand>
        <name>GTP</name>
        <dbReference type="ChEBI" id="CHEBI:37565"/>
    </ligand>
</feature>
<dbReference type="PANTHER" id="PTHR42698">
    <property type="entry name" value="GTPASE ERA"/>
    <property type="match status" value="1"/>
</dbReference>
<dbReference type="InterPro" id="IPR005662">
    <property type="entry name" value="GTPase_Era-like"/>
</dbReference>
<dbReference type="NCBIfam" id="TIGR00436">
    <property type="entry name" value="era"/>
    <property type="match status" value="1"/>
</dbReference>
<comment type="function">
    <text evidence="6">An essential GTPase that binds both GDP and GTP, with rapid nucleotide exchange. Plays a role in 16S rRNA processing and 30S ribosomal subunit biogenesis and possibly also in cell cycle regulation and energy metabolism.</text>
</comment>
<keyword evidence="6" id="KW-0472">Membrane</keyword>
<proteinExistence type="inferred from homology"/>
<keyword evidence="6" id="KW-0690">Ribosome biogenesis</keyword>
<dbReference type="Pfam" id="PF07650">
    <property type="entry name" value="KH_2"/>
    <property type="match status" value="1"/>
</dbReference>
<dbReference type="NCBIfam" id="TIGR00231">
    <property type="entry name" value="small_GTP"/>
    <property type="match status" value="1"/>
</dbReference>
<evidence type="ECO:0000256" key="3">
    <source>
        <dbReference type="ARBA" id="ARBA00022741"/>
    </source>
</evidence>
<feature type="region of interest" description="G4" evidence="7">
    <location>
        <begin position="148"/>
        <end position="151"/>
    </location>
</feature>
<dbReference type="InterPro" id="IPR015946">
    <property type="entry name" value="KH_dom-like_a/b"/>
</dbReference>
<gene>
    <name evidence="6" type="primary">era</name>
    <name evidence="10" type="ORF">PSRA_1115</name>
</gene>
<feature type="compositionally biased region" description="Low complexity" evidence="8">
    <location>
        <begin position="1"/>
        <end position="14"/>
    </location>
</feature>
<evidence type="ECO:0000256" key="2">
    <source>
        <dbReference type="ARBA" id="ARBA00020484"/>
    </source>
</evidence>
<keyword evidence="6" id="KW-0963">Cytoplasm</keyword>
<keyword evidence="5 6" id="KW-0342">GTP-binding</keyword>
<feature type="region of interest" description="Disordered" evidence="8">
    <location>
        <begin position="1"/>
        <end position="20"/>
    </location>
</feature>
<dbReference type="GO" id="GO:0070181">
    <property type="term" value="F:small ribosomal subunit rRNA binding"/>
    <property type="evidence" value="ECO:0007669"/>
    <property type="project" value="UniProtKB-UniRule"/>
</dbReference>
<dbReference type="InterPro" id="IPR004044">
    <property type="entry name" value="KH_dom_type_2"/>
</dbReference>
<dbReference type="GO" id="GO:0005829">
    <property type="term" value="C:cytosol"/>
    <property type="evidence" value="ECO:0007669"/>
    <property type="project" value="TreeGrafter"/>
</dbReference>
<dbReference type="EMBL" id="MWWR01000008">
    <property type="protein sequence ID" value="OZG51480.1"/>
    <property type="molecule type" value="Genomic_DNA"/>
</dbReference>
<feature type="region of interest" description="G5" evidence="7">
    <location>
        <begin position="177"/>
        <end position="179"/>
    </location>
</feature>
<dbReference type="InterPro" id="IPR009019">
    <property type="entry name" value="KH_sf_prok-type"/>
</dbReference>
<sequence length="362" mass="39410">MDAAGKAAAGNPAGTEPHRSGFVAVVGRPNVGKSTLINALMGTQVAITSNRPETTRKVIRGILTLDNAQIVLVDTPGIHRPRTLLGQRLNDMVDASLADADAIAFLLPADQEIGPGDRRILSRLRSQFAAKDDSGAWSWRVPVIGILTKIDMLSRSQLMAKLVEIDQFADFTDIVPVSALDKDNMDEVQRVLVEALPEGPQLYPTEQISEESKESQIAELVRGVMLEELTDELPHSLAVVVDSIDYPEDEDDEENGGEGEDAAADDAASDGATADAAKQEQPTPEQTQAPRKARVSISIYVERPSQKPIVIGHKAEHIVRVKKKLRTPINRIVGMKSAMDIHVKVAKNWQSDPKKLDRLGFM</sequence>
<feature type="compositionally biased region" description="Low complexity" evidence="8">
    <location>
        <begin position="269"/>
        <end position="288"/>
    </location>
</feature>
<accession>A0A261EX80</accession>
<feature type="region of interest" description="G2" evidence="7">
    <location>
        <begin position="53"/>
        <end position="57"/>
    </location>
</feature>
<keyword evidence="6" id="KW-0699">rRNA-binding</keyword>
<feature type="binding site" evidence="6">
    <location>
        <begin position="148"/>
        <end position="151"/>
    </location>
    <ligand>
        <name>GTP</name>
        <dbReference type="ChEBI" id="CHEBI:37565"/>
    </ligand>
</feature>
<dbReference type="Gene3D" id="3.30.300.20">
    <property type="match status" value="1"/>
</dbReference>
<dbReference type="GO" id="GO:0043024">
    <property type="term" value="F:ribosomal small subunit binding"/>
    <property type="evidence" value="ECO:0007669"/>
    <property type="project" value="TreeGrafter"/>
</dbReference>
<feature type="domain" description="Era-type G" evidence="9">
    <location>
        <begin position="19"/>
        <end position="198"/>
    </location>
</feature>
<dbReference type="AlphaFoldDB" id="A0A261EX80"/>
<reference evidence="10 11" key="1">
    <citation type="journal article" date="2017" name="BMC Genomics">
        <title>Comparative genomic and phylogenomic analyses of the Bifidobacteriaceae family.</title>
        <authorList>
            <person name="Lugli G.A."/>
            <person name="Milani C."/>
            <person name="Turroni F."/>
            <person name="Duranti S."/>
            <person name="Mancabelli L."/>
            <person name="Mangifesta M."/>
            <person name="Ferrario C."/>
            <person name="Modesto M."/>
            <person name="Mattarelli P."/>
            <person name="Jiri K."/>
            <person name="van Sinderen D."/>
            <person name="Ventura M."/>
        </authorList>
    </citation>
    <scope>NUCLEOTIDE SEQUENCE [LARGE SCALE GENOMIC DNA]</scope>
    <source>
        <strain evidence="10 11">DSM 24742</strain>
    </source>
</reference>
<dbReference type="GO" id="GO:0005886">
    <property type="term" value="C:plasma membrane"/>
    <property type="evidence" value="ECO:0007669"/>
    <property type="project" value="UniProtKB-SubCell"/>
</dbReference>
<evidence type="ECO:0000256" key="5">
    <source>
        <dbReference type="ARBA" id="ARBA00023134"/>
    </source>
</evidence>
<dbReference type="InterPro" id="IPR030388">
    <property type="entry name" value="G_ERA_dom"/>
</dbReference>
<dbReference type="Gene3D" id="3.40.50.300">
    <property type="entry name" value="P-loop containing nucleotide triphosphate hydrolases"/>
    <property type="match status" value="1"/>
</dbReference>
<protein>
    <recommendedName>
        <fullName evidence="2 6">GTPase Era</fullName>
    </recommendedName>
</protein>
<evidence type="ECO:0000256" key="4">
    <source>
        <dbReference type="ARBA" id="ARBA00022884"/>
    </source>
</evidence>
<dbReference type="OrthoDB" id="9805918at2"/>
<comment type="caution">
    <text evidence="10">The sequence shown here is derived from an EMBL/GenBank/DDBJ whole genome shotgun (WGS) entry which is preliminary data.</text>
</comment>
<dbReference type="GO" id="GO:0000028">
    <property type="term" value="P:ribosomal small subunit assembly"/>
    <property type="evidence" value="ECO:0007669"/>
    <property type="project" value="TreeGrafter"/>
</dbReference>
<evidence type="ECO:0000259" key="9">
    <source>
        <dbReference type="PROSITE" id="PS51713"/>
    </source>
</evidence>
<feature type="region of interest" description="G3" evidence="7">
    <location>
        <begin position="74"/>
        <end position="77"/>
    </location>
</feature>
<evidence type="ECO:0000313" key="10">
    <source>
        <dbReference type="EMBL" id="OZG51480.1"/>
    </source>
</evidence>
<dbReference type="PANTHER" id="PTHR42698:SF1">
    <property type="entry name" value="GTPASE ERA, MITOCHONDRIAL"/>
    <property type="match status" value="1"/>
</dbReference>
<feature type="binding site" evidence="6">
    <location>
        <begin position="27"/>
        <end position="34"/>
    </location>
    <ligand>
        <name>GTP</name>
        <dbReference type="ChEBI" id="CHEBI:37565"/>
    </ligand>
</feature>
<organism evidence="10 11">
    <name type="scientific">Pseudoscardovia radai</name>
    <dbReference type="NCBI Taxonomy" id="987066"/>
    <lineage>
        <taxon>Bacteria</taxon>
        <taxon>Bacillati</taxon>
        <taxon>Actinomycetota</taxon>
        <taxon>Actinomycetes</taxon>
        <taxon>Bifidobacteriales</taxon>
        <taxon>Bifidobacteriaceae</taxon>
        <taxon>Pseudoscardovia</taxon>
    </lineage>
</organism>
<dbReference type="PROSITE" id="PS51713">
    <property type="entry name" value="G_ERA"/>
    <property type="match status" value="1"/>
</dbReference>
<comment type="subunit">
    <text evidence="6">Monomer.</text>
</comment>
<comment type="similarity">
    <text evidence="1 6 7">Belongs to the TRAFAC class TrmE-Era-EngA-EngB-Septin-like GTPase superfamily. Era GTPase family.</text>
</comment>
<evidence type="ECO:0000256" key="7">
    <source>
        <dbReference type="PROSITE-ProRule" id="PRU01050"/>
    </source>
</evidence>
<evidence type="ECO:0000256" key="6">
    <source>
        <dbReference type="HAMAP-Rule" id="MF_00367"/>
    </source>
</evidence>
<feature type="region of interest" description="Disordered" evidence="8">
    <location>
        <begin position="244"/>
        <end position="294"/>
    </location>
</feature>
<keyword evidence="11" id="KW-1185">Reference proteome</keyword>
<dbReference type="SUPFAM" id="SSF52540">
    <property type="entry name" value="P-loop containing nucleoside triphosphate hydrolases"/>
    <property type="match status" value="1"/>
</dbReference>
<dbReference type="Pfam" id="PF01926">
    <property type="entry name" value="MMR_HSR1"/>
    <property type="match status" value="1"/>
</dbReference>
<dbReference type="SUPFAM" id="SSF54814">
    <property type="entry name" value="Prokaryotic type KH domain (KH-domain type II)"/>
    <property type="match status" value="1"/>
</dbReference>
<dbReference type="NCBIfam" id="NF000908">
    <property type="entry name" value="PRK00089.1"/>
    <property type="match status" value="1"/>
</dbReference>
<keyword evidence="6" id="KW-1003">Cell membrane</keyword>
<comment type="subcellular location">
    <subcellularLocation>
        <location evidence="6">Cytoplasm</location>
    </subcellularLocation>
    <subcellularLocation>
        <location evidence="6">Cell membrane</location>
        <topology evidence="6">Peripheral membrane protein</topology>
    </subcellularLocation>
</comment>
<feature type="compositionally biased region" description="Acidic residues" evidence="8">
    <location>
        <begin position="245"/>
        <end position="268"/>
    </location>
</feature>
<dbReference type="RefSeq" id="WP_094660931.1">
    <property type="nucleotide sequence ID" value="NZ_MWWR01000008.1"/>
</dbReference>
<dbReference type="HAMAP" id="MF_00367">
    <property type="entry name" value="GTPase_Era"/>
    <property type="match status" value="1"/>
</dbReference>
<keyword evidence="3 6" id="KW-0547">Nucleotide-binding</keyword>